<dbReference type="RefSeq" id="WP_109284117.1">
    <property type="nucleotide sequence ID" value="NZ_JBFAUK010000020.1"/>
</dbReference>
<keyword evidence="4" id="KW-0067">ATP-binding</keyword>
<evidence type="ECO:0000313" key="4">
    <source>
        <dbReference type="EMBL" id="MEV5509301.1"/>
    </source>
</evidence>
<accession>A0ABV3K2C4</accession>
<organism evidence="4 5">
    <name type="scientific">Streptomyces orinoci</name>
    <name type="common">Streptoverticillium orinoci</name>
    <dbReference type="NCBI Taxonomy" id="67339"/>
    <lineage>
        <taxon>Bacteria</taxon>
        <taxon>Bacillati</taxon>
        <taxon>Actinomycetota</taxon>
        <taxon>Actinomycetes</taxon>
        <taxon>Kitasatosporales</taxon>
        <taxon>Streptomycetaceae</taxon>
        <taxon>Streptomyces</taxon>
    </lineage>
</organism>
<evidence type="ECO:0000313" key="5">
    <source>
        <dbReference type="Proteomes" id="UP001552594"/>
    </source>
</evidence>
<keyword evidence="5" id="KW-1185">Reference proteome</keyword>
<name>A0ABV3K2C4_STRON</name>
<proteinExistence type="predicted"/>
<feature type="compositionally biased region" description="Basic and acidic residues" evidence="1">
    <location>
        <begin position="906"/>
        <end position="915"/>
    </location>
</feature>
<dbReference type="InterPro" id="IPR007111">
    <property type="entry name" value="NACHT_NTPase"/>
</dbReference>
<dbReference type="InterPro" id="IPR027417">
    <property type="entry name" value="P-loop_NTPase"/>
</dbReference>
<feature type="transmembrane region" description="Helical" evidence="2">
    <location>
        <begin position="65"/>
        <end position="84"/>
    </location>
</feature>
<evidence type="ECO:0000256" key="1">
    <source>
        <dbReference type="SAM" id="MobiDB-lite"/>
    </source>
</evidence>
<dbReference type="Pfam" id="PF05729">
    <property type="entry name" value="NACHT"/>
    <property type="match status" value="1"/>
</dbReference>
<dbReference type="EMBL" id="JBFAUK010000020">
    <property type="protein sequence ID" value="MEV5509301.1"/>
    <property type="molecule type" value="Genomic_DNA"/>
</dbReference>
<keyword evidence="2" id="KW-0472">Membrane</keyword>
<keyword evidence="4" id="KW-0547">Nucleotide-binding</keyword>
<protein>
    <submittedName>
        <fullName evidence="4">ATP-binding protein</fullName>
    </submittedName>
</protein>
<dbReference type="GO" id="GO:0005524">
    <property type="term" value="F:ATP binding"/>
    <property type="evidence" value="ECO:0007669"/>
    <property type="project" value="UniProtKB-KW"/>
</dbReference>
<feature type="transmembrane region" description="Helical" evidence="2">
    <location>
        <begin position="180"/>
        <end position="202"/>
    </location>
</feature>
<dbReference type="Proteomes" id="UP001552594">
    <property type="component" value="Unassembled WGS sequence"/>
</dbReference>
<sequence length="1156" mass="131474">MIKVVRHPEGKKRPHNAPWYTLYPRRVLSLLTQDARYRWRTARTRWEARRSIVPNRSWRRFRPSFTWLVHAYAIVGTLALLLWIEEAIRDTPGFTKLQKEQWFQTVSRFVGPFLVTAFVLGLFLIFWYRKTKKPVVEKARKDPHDLVPTSGTIVDQVVGREELAQVIAETLRDRRTRKPYLLIGGVGAGKTAVLVELTQLLAEQSAVPVPIQLRDSAMDGELNFEQLAKRRFMELADQSVLSSAQAERTWRQLRLDDKVVVIADGLEEAVQDEQHRDDRDNIIRRAIDRACRQELPLVIASRPHAPLESAPAAIMELEPLSEEAALEFLLKNTAEVDERRLDWIVETANVAQSPIYMQIARMLQQHGCLQHLALRRHPDRLDTRSHDCSGLRLLLLETWRQALVEGRLKEEVVMAPEERQRTVEVIAGLACVGLLQDSLEVTFDEFTRHGEPPAAGGGQRESCPAVSPRQLETIRKQVCARIGANGEEMRKEAYRCHKELARYAAFGQQLGLTMSYENKVRFPHSIIQAYLGFHLLRGMPDRQARGLIGPALQSPGPGRELLIALVLLSRNRAGCRLAGEEQQCAYWSGAREMANLLRDVADDRHDAKSLDLYTAALEISAMAADPSETARIAGRSRRNGADGLVRKWPEIHDDRRTLDEAKLQLVRRYGELLRESEKRGRAPDYHALFEIGRREGSHAIRLAIAQELGAGGDDAYRALIERYHPGQDPVEQFLLERQRLEDRRDKLYADLLKTSRDSRVRELHGRIARTNEEKEDLWREFIMRAWMVPMLVGSVSERYRDEAKERLDYWLRHLDPAHGTPDLPLSLESALAQGFKSAANRRRRHANVSEKTRTYLVKQAEKMLSRSRYWFAQLNLLQALCLWALPDTIGQGGGDGAGERHRGHRAAADGQDHAVRGVTDPGQSVAHWLSLIGSEHPAAAGQGGQEQVIHPFVAEAGDLVTLALETGHPEHFVWIDEKGAIGNVGSRPADPERYRKHNLWIAPSVGWSILHPRAQRLIADVLIMLNLTQRDGKFDEVEERLKLAGQEALPPCLTRDRSPLHPEFTVGRAEADEPGSMCLANCRFRLCPYPPRGRQPRSEIEEPFCRQQQALLHPQSHLRLFAVNRHTPPWVGTPVRKLHGFWETMADRTRATAGRR</sequence>
<feature type="domain" description="NACHT" evidence="3">
    <location>
        <begin position="180"/>
        <end position="332"/>
    </location>
</feature>
<keyword evidence="2" id="KW-1133">Transmembrane helix</keyword>
<dbReference type="Gene3D" id="3.40.50.300">
    <property type="entry name" value="P-loop containing nucleotide triphosphate hydrolases"/>
    <property type="match status" value="1"/>
</dbReference>
<gene>
    <name evidence="4" type="ORF">AB0L16_23195</name>
</gene>
<evidence type="ECO:0000259" key="3">
    <source>
        <dbReference type="Pfam" id="PF05729"/>
    </source>
</evidence>
<reference evidence="4 5" key="1">
    <citation type="submission" date="2024-06" db="EMBL/GenBank/DDBJ databases">
        <title>The Natural Products Discovery Center: Release of the First 8490 Sequenced Strains for Exploring Actinobacteria Biosynthetic Diversity.</title>
        <authorList>
            <person name="Kalkreuter E."/>
            <person name="Kautsar S.A."/>
            <person name="Yang D."/>
            <person name="Bader C.D."/>
            <person name="Teijaro C.N."/>
            <person name="Fluegel L."/>
            <person name="Davis C.M."/>
            <person name="Simpson J.R."/>
            <person name="Lauterbach L."/>
            <person name="Steele A.D."/>
            <person name="Gui C."/>
            <person name="Meng S."/>
            <person name="Li G."/>
            <person name="Viehrig K."/>
            <person name="Ye F."/>
            <person name="Su P."/>
            <person name="Kiefer A.F."/>
            <person name="Nichols A."/>
            <person name="Cepeda A.J."/>
            <person name="Yan W."/>
            <person name="Fan B."/>
            <person name="Jiang Y."/>
            <person name="Adhikari A."/>
            <person name="Zheng C.-J."/>
            <person name="Schuster L."/>
            <person name="Cowan T.M."/>
            <person name="Smanski M.J."/>
            <person name="Chevrette M.G."/>
            <person name="De Carvalho L.P.S."/>
            <person name="Shen B."/>
        </authorList>
    </citation>
    <scope>NUCLEOTIDE SEQUENCE [LARGE SCALE GENOMIC DNA]</scope>
    <source>
        <strain evidence="4 5">NPDC052347</strain>
    </source>
</reference>
<comment type="caution">
    <text evidence="4">The sequence shown here is derived from an EMBL/GenBank/DDBJ whole genome shotgun (WGS) entry which is preliminary data.</text>
</comment>
<feature type="transmembrane region" description="Helical" evidence="2">
    <location>
        <begin position="109"/>
        <end position="128"/>
    </location>
</feature>
<feature type="region of interest" description="Disordered" evidence="1">
    <location>
        <begin position="893"/>
        <end position="915"/>
    </location>
</feature>
<evidence type="ECO:0000256" key="2">
    <source>
        <dbReference type="SAM" id="Phobius"/>
    </source>
</evidence>
<keyword evidence="2" id="KW-0812">Transmembrane</keyword>
<dbReference type="SUPFAM" id="SSF52540">
    <property type="entry name" value="P-loop containing nucleoside triphosphate hydrolases"/>
    <property type="match status" value="1"/>
</dbReference>